<dbReference type="RefSeq" id="WP_076731471.1">
    <property type="nucleotide sequence ID" value="NZ_CP019352.1"/>
</dbReference>
<proteinExistence type="predicted"/>
<evidence type="ECO:0000259" key="1">
    <source>
        <dbReference type="Pfam" id="PF01471"/>
    </source>
</evidence>
<keyword evidence="3" id="KW-1185">Reference proteome</keyword>
<reference evidence="2 3" key="1">
    <citation type="submission" date="2017-01" db="EMBL/GenBank/DDBJ databases">
        <title>Complete genome of Lacinutrix venerupis DOK2-8 isolated from seawater in Dokdo.</title>
        <authorList>
            <person name="Chi W.-J."/>
            <person name="Kim J.H."/>
        </authorList>
    </citation>
    <scope>NUCLEOTIDE SEQUENCE [LARGE SCALE GENOMIC DNA]</scope>
    <source>
        <strain evidence="2 3">DOK2-8</strain>
    </source>
</reference>
<name>A0AAC9PVH3_9FLAO</name>
<dbReference type="AlphaFoldDB" id="A0AAC9PVH3"/>
<dbReference type="Proteomes" id="UP000187506">
    <property type="component" value="Chromosome"/>
</dbReference>
<dbReference type="KEGG" id="lvn:BWR22_00385"/>
<dbReference type="Gene3D" id="1.10.101.10">
    <property type="entry name" value="PGBD-like superfamily/PGBD"/>
    <property type="match status" value="1"/>
</dbReference>
<evidence type="ECO:0000313" key="3">
    <source>
        <dbReference type="Proteomes" id="UP000187506"/>
    </source>
</evidence>
<dbReference type="InterPro" id="IPR036365">
    <property type="entry name" value="PGBD-like_sf"/>
</dbReference>
<gene>
    <name evidence="2" type="ORF">BWR22_00385</name>
</gene>
<feature type="domain" description="Peptidoglycan binding-like" evidence="1">
    <location>
        <begin position="166"/>
        <end position="217"/>
    </location>
</feature>
<dbReference type="EMBL" id="CP019352">
    <property type="protein sequence ID" value="APX98824.1"/>
    <property type="molecule type" value="Genomic_DNA"/>
</dbReference>
<sequence length="219" mass="25314">MKKILFFIIAIIILMFAYSEYKEYQRFHPENANLKVSETIDVNYYNQEVVYNYYDALEAANNYMQMQWSANGIDVRSPEDDDEETVLAVAEYGKKIAKLNYFKAVLEQSKTLKSKGLSNNDIKFFESEGVSIAEYNKTKAEEDFKKEILSMLPQKPLYSGEKSVFVYEMQKLLVKKGFDISVDGVYKNITSEALKSFEEKQNLFPDGKIDVITLKALLN</sequence>
<dbReference type="InterPro" id="IPR002477">
    <property type="entry name" value="Peptidoglycan-bd-like"/>
</dbReference>
<dbReference type="SUPFAM" id="SSF47090">
    <property type="entry name" value="PGBD-like"/>
    <property type="match status" value="1"/>
</dbReference>
<protein>
    <recommendedName>
        <fullName evidence="1">Peptidoglycan binding-like domain-containing protein</fullName>
    </recommendedName>
</protein>
<evidence type="ECO:0000313" key="2">
    <source>
        <dbReference type="EMBL" id="APX98824.1"/>
    </source>
</evidence>
<dbReference type="Pfam" id="PF01471">
    <property type="entry name" value="PG_binding_1"/>
    <property type="match status" value="1"/>
</dbReference>
<organism evidence="2 3">
    <name type="scientific">Lacinutrix venerupis</name>
    <dbReference type="NCBI Taxonomy" id="1486034"/>
    <lineage>
        <taxon>Bacteria</taxon>
        <taxon>Pseudomonadati</taxon>
        <taxon>Bacteroidota</taxon>
        <taxon>Flavobacteriia</taxon>
        <taxon>Flavobacteriales</taxon>
        <taxon>Flavobacteriaceae</taxon>
        <taxon>Lacinutrix</taxon>
    </lineage>
</organism>
<dbReference type="InterPro" id="IPR036366">
    <property type="entry name" value="PGBDSf"/>
</dbReference>
<accession>A0AAC9PVH3</accession>